<protein>
    <submittedName>
        <fullName evidence="1">Uncharacterized protein</fullName>
    </submittedName>
</protein>
<sequence>MLDITFYSQDKKSVEFVDVSEEFYEWLSRSDFSGLGKSEQQKMKGDEETVQVSVVLLEGENRRKLSNFLRDAIVQESDEMLRKLGDSPSKQEYLDVSYRLKCLQNLRKCVEDENIKYLSRE</sequence>
<dbReference type="AlphaFoldDB" id="A0A8J7DX63"/>
<organism evidence="1 2">
    <name type="scientific">Lusitaniella coriacea LEGE 07157</name>
    <dbReference type="NCBI Taxonomy" id="945747"/>
    <lineage>
        <taxon>Bacteria</taxon>
        <taxon>Bacillati</taxon>
        <taxon>Cyanobacteriota</taxon>
        <taxon>Cyanophyceae</taxon>
        <taxon>Spirulinales</taxon>
        <taxon>Lusitaniellaceae</taxon>
        <taxon>Lusitaniella</taxon>
    </lineage>
</organism>
<evidence type="ECO:0000313" key="1">
    <source>
        <dbReference type="EMBL" id="MBE9116904.1"/>
    </source>
</evidence>
<keyword evidence="2" id="KW-1185">Reference proteome</keyword>
<name>A0A8J7DX63_9CYAN</name>
<dbReference type="EMBL" id="JADEWZ010000018">
    <property type="protein sequence ID" value="MBE9116904.1"/>
    <property type="molecule type" value="Genomic_DNA"/>
</dbReference>
<reference evidence="1" key="1">
    <citation type="submission" date="2020-10" db="EMBL/GenBank/DDBJ databases">
        <authorList>
            <person name="Castelo-Branco R."/>
            <person name="Eusebio N."/>
            <person name="Adriana R."/>
            <person name="Vieira A."/>
            <person name="Brugerolle De Fraissinette N."/>
            <person name="Rezende De Castro R."/>
            <person name="Schneider M.P."/>
            <person name="Vasconcelos V."/>
            <person name="Leao P.N."/>
        </authorList>
    </citation>
    <scope>NUCLEOTIDE SEQUENCE</scope>
    <source>
        <strain evidence="1">LEGE 07157</strain>
    </source>
</reference>
<dbReference type="Proteomes" id="UP000654482">
    <property type="component" value="Unassembled WGS sequence"/>
</dbReference>
<comment type="caution">
    <text evidence="1">The sequence shown here is derived from an EMBL/GenBank/DDBJ whole genome shotgun (WGS) entry which is preliminary data.</text>
</comment>
<accession>A0A8J7DX63</accession>
<proteinExistence type="predicted"/>
<evidence type="ECO:0000313" key="2">
    <source>
        <dbReference type="Proteomes" id="UP000654482"/>
    </source>
</evidence>
<dbReference type="RefSeq" id="WP_194029991.1">
    <property type="nucleotide sequence ID" value="NZ_JADEWZ010000018.1"/>
</dbReference>
<gene>
    <name evidence="1" type="ORF">IQ249_13435</name>
</gene>